<feature type="region of interest" description="Disordered" evidence="1">
    <location>
        <begin position="77"/>
        <end position="113"/>
    </location>
</feature>
<dbReference type="OrthoDB" id="3796623at2759"/>
<reference evidence="2" key="1">
    <citation type="journal article" date="2018" name="BMC Genomics">
        <title>Comparative genomics of the wheat fungal pathogen Pyrenophora tritici-repentis reveals chromosomal variations and genome plasticity.</title>
        <authorList>
            <person name="Moolhuijzen P."/>
            <person name="See P.T."/>
            <person name="Hane J.K."/>
            <person name="Shi G."/>
            <person name="Liu Z."/>
            <person name="Oliver R.P."/>
            <person name="Moffat C.S."/>
        </authorList>
    </citation>
    <scope>NUCLEOTIDE SEQUENCE [LARGE SCALE GENOMIC DNA]</scope>
    <source>
        <strain evidence="2">M4</strain>
    </source>
</reference>
<evidence type="ECO:0000313" key="4">
    <source>
        <dbReference type="Proteomes" id="UP000245464"/>
    </source>
</evidence>
<dbReference type="OMA" id="NIWSNDT"/>
<protein>
    <submittedName>
        <fullName evidence="2">Herpes-BLLF1 domain containing protein</fullName>
    </submittedName>
</protein>
<organism evidence="2 4">
    <name type="scientific">Pyrenophora tritici-repentis</name>
    <dbReference type="NCBI Taxonomy" id="45151"/>
    <lineage>
        <taxon>Eukaryota</taxon>
        <taxon>Fungi</taxon>
        <taxon>Dikarya</taxon>
        <taxon>Ascomycota</taxon>
        <taxon>Pezizomycotina</taxon>
        <taxon>Dothideomycetes</taxon>
        <taxon>Pleosporomycetidae</taxon>
        <taxon>Pleosporales</taxon>
        <taxon>Pleosporineae</taxon>
        <taxon>Pleosporaceae</taxon>
        <taxon>Pyrenophora</taxon>
    </lineage>
</organism>
<accession>A0A2W1GCR1</accession>
<dbReference type="EMBL" id="NRDI02000014">
    <property type="protein sequence ID" value="KAI1511199.1"/>
    <property type="molecule type" value="Genomic_DNA"/>
</dbReference>
<sequence length="226" mass="27661">MSYFHFNHTRFRERTPDYEPSCSRAQMPRESNERRRDITLSDIDDDGHDDYPYSTKHKAAKLSRALTVRDEPSQLERYNVWPDNRRNDNDDDRRRSHETRHTYRNSPDRFEDDVDDHGVRLSLKATIERSRPSHHHHHRSLTRDFDTHLWPSDVFRRKDRLVDEAWESSERSTSRERSLTGRDSWGEYEEKAKDFEDEKWSRYRKTTVLKTEEYKPLRRRRIIRDI</sequence>
<feature type="compositionally biased region" description="Basic and acidic residues" evidence="1">
    <location>
        <begin position="30"/>
        <end position="39"/>
    </location>
</feature>
<reference evidence="5" key="4">
    <citation type="journal article" date="2022" name="Microb. Genom.">
        <title>A global pangenome for the wheat fungal pathogen Pyrenophora tritici-repentis and prediction of effector protein structural homology.</title>
        <authorList>
            <person name="Moolhuijzen P.M."/>
            <person name="See P.T."/>
            <person name="Shi G."/>
            <person name="Powell H.R."/>
            <person name="Cockram J."/>
            <person name="Jorgensen L.N."/>
            <person name="Benslimane H."/>
            <person name="Strelkov S.E."/>
            <person name="Turner J."/>
            <person name="Liu Z."/>
            <person name="Moffat C.S."/>
        </authorList>
    </citation>
    <scope>NUCLEOTIDE SEQUENCE [LARGE SCALE GENOMIC DNA]</scope>
</reference>
<name>A0A2W1GCR1_9PLEO</name>
<reference evidence="3" key="3">
    <citation type="journal article" date="2022" name="bioRxiv">
        <title>A global pangenome for the wheat fungal pathogen Pyrenophora tritici-repentis and prediction of effector protein structural homology.</title>
        <authorList>
            <person name="Moolhuijzen P."/>
            <person name="See P.T."/>
            <person name="Shi G."/>
            <person name="Powell H.R."/>
            <person name="Cockram J."/>
            <person name="Jorgensen L.N."/>
            <person name="Benslimane H."/>
            <person name="Strelkov S.E."/>
            <person name="Turner J."/>
            <person name="Liu Z."/>
            <person name="Moffat C.S."/>
        </authorList>
    </citation>
    <scope>NUCLEOTIDE SEQUENCE</scope>
    <source>
        <strain evidence="3">86-124</strain>
    </source>
</reference>
<reference evidence="3" key="2">
    <citation type="submission" date="2021-05" db="EMBL/GenBank/DDBJ databases">
        <authorList>
            <person name="Moolhuijzen P.M."/>
            <person name="Moffat C.S."/>
        </authorList>
    </citation>
    <scope>NUCLEOTIDE SEQUENCE</scope>
    <source>
        <strain evidence="3">86-124</strain>
    </source>
</reference>
<comment type="caution">
    <text evidence="2">The sequence shown here is derived from an EMBL/GenBank/DDBJ whole genome shotgun (WGS) entry which is preliminary data.</text>
</comment>
<dbReference type="EMBL" id="NQIK02000010">
    <property type="protein sequence ID" value="KAF7564709.1"/>
    <property type="molecule type" value="Genomic_DNA"/>
</dbReference>
<evidence type="ECO:0000256" key="1">
    <source>
        <dbReference type="SAM" id="MobiDB-lite"/>
    </source>
</evidence>
<dbReference type="Proteomes" id="UP000249757">
    <property type="component" value="Unassembled WGS sequence"/>
</dbReference>
<proteinExistence type="predicted"/>
<feature type="compositionally biased region" description="Basic and acidic residues" evidence="1">
    <location>
        <begin position="83"/>
        <end position="109"/>
    </location>
</feature>
<dbReference type="AlphaFoldDB" id="A0A2W1GCR1"/>
<feature type="region of interest" description="Disordered" evidence="1">
    <location>
        <begin position="14"/>
        <end position="62"/>
    </location>
</feature>
<evidence type="ECO:0000313" key="3">
    <source>
        <dbReference type="EMBL" id="KAI1511199.1"/>
    </source>
</evidence>
<dbReference type="Proteomes" id="UP000245464">
    <property type="component" value="Chromosome 10"/>
</dbReference>
<gene>
    <name evidence="3" type="ORF">Ptr86124_009603</name>
    <name evidence="2" type="ORF">PtrM4_041430</name>
</gene>
<evidence type="ECO:0000313" key="5">
    <source>
        <dbReference type="Proteomes" id="UP000249757"/>
    </source>
</evidence>
<keyword evidence="5" id="KW-1185">Reference proteome</keyword>
<evidence type="ECO:0000313" key="2">
    <source>
        <dbReference type="EMBL" id="KAF7564709.1"/>
    </source>
</evidence>